<keyword evidence="3" id="KW-1185">Reference proteome</keyword>
<gene>
    <name evidence="2" type="ORF">GCM10017621_19950</name>
</gene>
<dbReference type="InterPro" id="IPR037053">
    <property type="entry name" value="Phage_tail_collar_dom_sf"/>
</dbReference>
<name>A0A9W6ILG6_9PROT</name>
<proteinExistence type="predicted"/>
<dbReference type="Pfam" id="PF07484">
    <property type="entry name" value="Collar"/>
    <property type="match status" value="1"/>
</dbReference>
<reference evidence="2" key="2">
    <citation type="submission" date="2023-01" db="EMBL/GenBank/DDBJ databases">
        <authorList>
            <person name="Sun Q."/>
            <person name="Evtushenko L."/>
        </authorList>
    </citation>
    <scope>NUCLEOTIDE SEQUENCE</scope>
    <source>
        <strain evidence="2">VKM B-1513</strain>
    </source>
</reference>
<comment type="caution">
    <text evidence="2">The sequence shown here is derived from an EMBL/GenBank/DDBJ whole genome shotgun (WGS) entry which is preliminary data.</text>
</comment>
<organism evidence="2 3">
    <name type="scientific">Maricaulis virginensis</name>
    <dbReference type="NCBI Taxonomy" id="144022"/>
    <lineage>
        <taxon>Bacteria</taxon>
        <taxon>Pseudomonadati</taxon>
        <taxon>Pseudomonadota</taxon>
        <taxon>Alphaproteobacteria</taxon>
        <taxon>Maricaulales</taxon>
        <taxon>Maricaulaceae</taxon>
        <taxon>Maricaulis</taxon>
    </lineage>
</organism>
<accession>A0A9W6ILG6</accession>
<feature type="domain" description="Phage tail collar" evidence="1">
    <location>
        <begin position="7"/>
        <end position="62"/>
    </location>
</feature>
<dbReference type="AlphaFoldDB" id="A0A9W6ILG6"/>
<evidence type="ECO:0000259" key="1">
    <source>
        <dbReference type="Pfam" id="PF07484"/>
    </source>
</evidence>
<evidence type="ECO:0000313" key="2">
    <source>
        <dbReference type="EMBL" id="GLK52487.1"/>
    </source>
</evidence>
<dbReference type="Gene3D" id="3.90.1340.10">
    <property type="entry name" value="Phage tail collar domain"/>
    <property type="match status" value="1"/>
</dbReference>
<dbReference type="SUPFAM" id="SSF88874">
    <property type="entry name" value="Receptor-binding domain of short tail fibre protein gp12"/>
    <property type="match status" value="1"/>
</dbReference>
<dbReference type="Proteomes" id="UP001143486">
    <property type="component" value="Unassembled WGS sequence"/>
</dbReference>
<reference evidence="2" key="1">
    <citation type="journal article" date="2014" name="Int. J. Syst. Evol. Microbiol.">
        <title>Complete genome sequence of Corynebacterium casei LMG S-19264T (=DSM 44701T), isolated from a smear-ripened cheese.</title>
        <authorList>
            <consortium name="US DOE Joint Genome Institute (JGI-PGF)"/>
            <person name="Walter F."/>
            <person name="Albersmeier A."/>
            <person name="Kalinowski J."/>
            <person name="Ruckert C."/>
        </authorList>
    </citation>
    <scope>NUCLEOTIDE SEQUENCE</scope>
    <source>
        <strain evidence="2">VKM B-1513</strain>
    </source>
</reference>
<dbReference type="EMBL" id="BSFE01000005">
    <property type="protein sequence ID" value="GLK52487.1"/>
    <property type="molecule type" value="Genomic_DNA"/>
</dbReference>
<evidence type="ECO:0000313" key="3">
    <source>
        <dbReference type="Proteomes" id="UP001143486"/>
    </source>
</evidence>
<dbReference type="InterPro" id="IPR011083">
    <property type="entry name" value="Phage_tail_collar_dom"/>
</dbReference>
<dbReference type="RefSeq" id="WP_271186855.1">
    <property type="nucleotide sequence ID" value="NZ_BSFE01000005.1"/>
</dbReference>
<sequence length="198" mass="20775">MEAYMSMISAFGCNFVIQNWGACSGGLMAISQNTALYSLVQNFYGGDGRTTFALPDLRSRTPISYGQGPGLSNKVLGQTGGRETTTLTILDLPMHHHDMSITGQTQAGTASLPVTTGGGDASTPDGNFMAATSSTNRIYGSTLSNPPGEMGPITIPAQQVTVNGMTNMSGGSLPVHTQSPYEAVNFQMCLYGIYPSRS</sequence>
<protein>
    <submittedName>
        <fullName evidence="2">Microcystin dependent MdpB family protein</fullName>
    </submittedName>
</protein>